<reference evidence="1 2" key="1">
    <citation type="submission" date="2023-03" db="EMBL/GenBank/DDBJ databases">
        <title>Achromobacter spanius LIG8.</title>
        <authorList>
            <person name="Shrestha S."/>
        </authorList>
    </citation>
    <scope>NUCLEOTIDE SEQUENCE [LARGE SCALE GENOMIC DNA]</scope>
    <source>
        <strain evidence="1 2">LIG8</strain>
    </source>
</reference>
<evidence type="ECO:0000313" key="2">
    <source>
        <dbReference type="Proteomes" id="UP001214170"/>
    </source>
</evidence>
<organism evidence="1 2">
    <name type="scientific">Achromobacter spanius</name>
    <dbReference type="NCBI Taxonomy" id="217203"/>
    <lineage>
        <taxon>Bacteria</taxon>
        <taxon>Pseudomonadati</taxon>
        <taxon>Pseudomonadota</taxon>
        <taxon>Betaproteobacteria</taxon>
        <taxon>Burkholderiales</taxon>
        <taxon>Alcaligenaceae</taxon>
        <taxon>Achromobacter</taxon>
    </lineage>
</organism>
<keyword evidence="2" id="KW-1185">Reference proteome</keyword>
<dbReference type="Proteomes" id="UP001214170">
    <property type="component" value="Chromosome"/>
</dbReference>
<dbReference type="EMBL" id="CP121261">
    <property type="protein sequence ID" value="WFP07707.1"/>
    <property type="molecule type" value="Genomic_DNA"/>
</dbReference>
<protein>
    <submittedName>
        <fullName evidence="1">Uncharacterized protein</fullName>
    </submittedName>
</protein>
<sequence length="435" mass="48558">MIDYIHLKGCLGVVQSHHSLCFDHVTFSTFDGKRTKQTTTYLTSPLTGAQIELRPTVEYRPEGRILYAEFRIPVAASLIGQNCIHGGLSSVLFEMKLLSTLIRLLLIEQGFTKAESELFISSAIITMLELTWHVQTKNQSAANKRLRAAIEHLAALESVSSRHDIHVRKVDQWTSRGATSVLAHAKSDCSLRMYIKGEQMRGGGSGSKQGGFLTHDLRIRRDDILGAIEGQVRVEVLLGEVVLRRCGLERPRRLQDASHLQLVKAICFALGEFRLAHLGDGEYQDFDNAKDGLSQDNKQLLERYESGEDVLVALSDSKGTRTRQTLLSCGVDIALPRPLGLDPFRRSLSGQIAIEKMARFGRKAADLTVTTETSRRIGSSLLLMLQHARDAEYPSKIPPDSLSEWLTARDARLGRARMVRRRRESNDAICDQVDV</sequence>
<dbReference type="RefSeq" id="WP_268079387.1">
    <property type="nucleotide sequence ID" value="NZ_CP106885.1"/>
</dbReference>
<proteinExistence type="predicted"/>
<evidence type="ECO:0000313" key="1">
    <source>
        <dbReference type="EMBL" id="WFP07707.1"/>
    </source>
</evidence>
<gene>
    <name evidence="1" type="ORF">P8T11_25945</name>
</gene>
<name>A0ABY8GSC4_9BURK</name>
<accession>A0ABY8GSC4</accession>